<dbReference type="InterPro" id="IPR051165">
    <property type="entry name" value="Multifunctional_ANK_Repeat"/>
</dbReference>
<organism evidence="5 6">
    <name type="scientific">Stachybotrys elegans</name>
    <dbReference type="NCBI Taxonomy" id="80388"/>
    <lineage>
        <taxon>Eukaryota</taxon>
        <taxon>Fungi</taxon>
        <taxon>Dikarya</taxon>
        <taxon>Ascomycota</taxon>
        <taxon>Pezizomycotina</taxon>
        <taxon>Sordariomycetes</taxon>
        <taxon>Hypocreomycetidae</taxon>
        <taxon>Hypocreales</taxon>
        <taxon>Stachybotryaceae</taxon>
        <taxon>Stachybotrys</taxon>
    </lineage>
</organism>
<evidence type="ECO:0000256" key="2">
    <source>
        <dbReference type="ARBA" id="ARBA00023043"/>
    </source>
</evidence>
<feature type="repeat" description="ANK" evidence="3">
    <location>
        <begin position="1129"/>
        <end position="1161"/>
    </location>
</feature>
<evidence type="ECO:0000313" key="6">
    <source>
        <dbReference type="Proteomes" id="UP000813444"/>
    </source>
</evidence>
<feature type="repeat" description="ANK" evidence="3">
    <location>
        <begin position="623"/>
        <end position="655"/>
    </location>
</feature>
<feature type="repeat" description="ANK" evidence="3">
    <location>
        <begin position="1058"/>
        <end position="1090"/>
    </location>
</feature>
<sequence length="1302" mass="144655">MLSTVPAIDQRQWAAYKHEIGHLFLEKEKSHAEIIAILAAHEFFVTKSQLGVQLKKWNFRRRISRKNWEAIEHRIEKRKAAKKESAVWISGVRASPRKVHRETSRFKALIRGATSPKLDPDAPVDIRTPPAQFISSFLWPLELPFILFQSRLNTLPDVVLPVFEGSEDWTNSPMKSFVVPQGGSVNAAIKARIREWRNFIPTIDEVGPGGCDGALADKSTGLNFRDLVKTLIFQLSNNLHGSIHACELFLVLAKHVGLGNLPILDAAQGLSELCFVEKILQTTITQYFRAQGSMHWWERDDSDRAMYLGILDWVFECGCGPDTRILAEFVDDKRWYTTGGTPLQIAIISGAADVVELLLNRGADVNSIYSGKAYEDLHIGVIEKSPLELALNSLSCCSHAECPGHCGSASIIRLLLDREAGRDAGKRDHQLLAAIRAGNLKIAQRLLDYGADLHCKLSLPIRYDDHLLCRPGAKPYRSLLVDCRTAFTAATEFKVHEGPRITTVAVSHSSEDSSTATCQLGTSDCHETDSETTSLKILHTIIEWMQTQSQEAFVPAQDWRLVDVAVIAAERNFTRLLSWLIEIGVDILSTNSRGVSPFFAAIKNGSLASCQLLLDHGALREKYGKFALHVAVVCRQHKVLEKLISAQADIHLQARTQELEEKLENLGVHSLPRTFFEPFGPFATALQIAMRCGEGVGVNSTSAAQSSAILLRAGAHLAGGEVALGAVAGDADLVHLALAAGASPNERRQTGSEPYWFGNWTCLQIACSRHDTSIVTTLLHAGADWQGDELFLVIDDNHGEVRGDSTTKTVELLSILEEYGADPQKRLPNGATCLERAFSNGSIPLIWWATHRLPRVYDSGLVCAMMQHISRTGCSHTLQSLQDLLSLRTSYQAADIFEGTALAFATISPAPCSTIGLLLLHLPPSSECYYWDKDFWNHGSEDQRSTIKKFHFWRGSDIHWFDPICGSPLAIAALAATRDPAWLLLSHGLRPDPLALLCAVQQRSLELADRFLTEGIQRLGQKDTLPSPLWLAVRKGGMDMARLLIRHGFDPDDRPDIEFSTPLQEAVKLEKWEIASYLLDVGADVNAKPRSRQGATTLQYAAIHGNIAFARMLLDRDKPAKINAHRSVDGRTALEGAAEHGRLDMIQLLLSCGAKISGSGQRQYIRAIWHAEHDNHLVVSKLLRSQREWTCEDKFRWDKDEYDVEGEKTTETTASECSDSDCSEEHDASFWEMNTSYYCSSCRQNHTIGETHPFSALTDSHEQGFTEIEDRDATLDIFTGSAFSLEVDWNQYLTSDHDHVIM</sequence>
<dbReference type="InterPro" id="IPR036770">
    <property type="entry name" value="Ankyrin_rpt-contain_sf"/>
</dbReference>
<dbReference type="Proteomes" id="UP000813444">
    <property type="component" value="Unassembled WGS sequence"/>
</dbReference>
<dbReference type="EMBL" id="JAGPNK010000005">
    <property type="protein sequence ID" value="KAH7320785.1"/>
    <property type="molecule type" value="Genomic_DNA"/>
</dbReference>
<comment type="caution">
    <text evidence="5">The sequence shown here is derived from an EMBL/GenBank/DDBJ whole genome shotgun (WGS) entry which is preliminary data.</text>
</comment>
<gene>
    <name evidence="5" type="ORF">B0I35DRAFT_427750</name>
</gene>
<keyword evidence="1" id="KW-0677">Repeat</keyword>
<dbReference type="InterPro" id="IPR002110">
    <property type="entry name" value="Ankyrin_rpt"/>
</dbReference>
<dbReference type="OrthoDB" id="539213at2759"/>
<dbReference type="Pfam" id="PF12796">
    <property type="entry name" value="Ank_2"/>
    <property type="match status" value="3"/>
</dbReference>
<reference evidence="5" key="1">
    <citation type="journal article" date="2021" name="Nat. Commun.">
        <title>Genetic determinants of endophytism in the Arabidopsis root mycobiome.</title>
        <authorList>
            <person name="Mesny F."/>
            <person name="Miyauchi S."/>
            <person name="Thiergart T."/>
            <person name="Pickel B."/>
            <person name="Atanasova L."/>
            <person name="Karlsson M."/>
            <person name="Huettel B."/>
            <person name="Barry K.W."/>
            <person name="Haridas S."/>
            <person name="Chen C."/>
            <person name="Bauer D."/>
            <person name="Andreopoulos W."/>
            <person name="Pangilinan J."/>
            <person name="LaButti K."/>
            <person name="Riley R."/>
            <person name="Lipzen A."/>
            <person name="Clum A."/>
            <person name="Drula E."/>
            <person name="Henrissat B."/>
            <person name="Kohler A."/>
            <person name="Grigoriev I.V."/>
            <person name="Martin F.M."/>
            <person name="Hacquard S."/>
        </authorList>
    </citation>
    <scope>NUCLEOTIDE SEQUENCE</scope>
    <source>
        <strain evidence="5">MPI-CAGE-CH-0235</strain>
    </source>
</reference>
<dbReference type="Pfam" id="PF14420">
    <property type="entry name" value="Clr5"/>
    <property type="match status" value="1"/>
</dbReference>
<dbReference type="SUPFAM" id="SSF48403">
    <property type="entry name" value="Ankyrin repeat"/>
    <property type="match status" value="3"/>
</dbReference>
<dbReference type="PANTHER" id="PTHR24123">
    <property type="entry name" value="ANKYRIN REPEAT-CONTAINING"/>
    <property type="match status" value="1"/>
</dbReference>
<feature type="repeat" description="ANK" evidence="3">
    <location>
        <begin position="338"/>
        <end position="370"/>
    </location>
</feature>
<evidence type="ECO:0000256" key="1">
    <source>
        <dbReference type="ARBA" id="ARBA00022737"/>
    </source>
</evidence>
<feature type="repeat" description="ANK" evidence="3">
    <location>
        <begin position="1024"/>
        <end position="1056"/>
    </location>
</feature>
<proteinExistence type="predicted"/>
<evidence type="ECO:0000313" key="5">
    <source>
        <dbReference type="EMBL" id="KAH7320785.1"/>
    </source>
</evidence>
<evidence type="ECO:0000256" key="3">
    <source>
        <dbReference type="PROSITE-ProRule" id="PRU00023"/>
    </source>
</evidence>
<dbReference type="PANTHER" id="PTHR24123:SF33">
    <property type="entry name" value="PROTEIN HOS4"/>
    <property type="match status" value="1"/>
</dbReference>
<dbReference type="InterPro" id="IPR025676">
    <property type="entry name" value="Clr5_dom"/>
</dbReference>
<dbReference type="SMART" id="SM00248">
    <property type="entry name" value="ANK"/>
    <property type="match status" value="12"/>
</dbReference>
<accession>A0A8K0STS9</accession>
<dbReference type="Pfam" id="PF00023">
    <property type="entry name" value="Ank"/>
    <property type="match status" value="1"/>
</dbReference>
<dbReference type="PROSITE" id="PS50088">
    <property type="entry name" value="ANK_REPEAT"/>
    <property type="match status" value="5"/>
</dbReference>
<protein>
    <submittedName>
        <fullName evidence="5">Ankyrin repeat-containing domain protein</fullName>
    </submittedName>
</protein>
<feature type="domain" description="Clr5" evidence="4">
    <location>
        <begin position="11"/>
        <end position="60"/>
    </location>
</feature>
<keyword evidence="6" id="KW-1185">Reference proteome</keyword>
<dbReference type="PROSITE" id="PS50297">
    <property type="entry name" value="ANK_REP_REGION"/>
    <property type="match status" value="3"/>
</dbReference>
<evidence type="ECO:0000259" key="4">
    <source>
        <dbReference type="Pfam" id="PF14420"/>
    </source>
</evidence>
<name>A0A8K0STS9_9HYPO</name>
<keyword evidence="2 3" id="KW-0040">ANK repeat</keyword>
<dbReference type="Gene3D" id="1.25.40.20">
    <property type="entry name" value="Ankyrin repeat-containing domain"/>
    <property type="match status" value="4"/>
</dbReference>